<dbReference type="Proteomes" id="UP000179157">
    <property type="component" value="Unassembled WGS sequence"/>
</dbReference>
<dbReference type="InterPro" id="IPR010982">
    <property type="entry name" value="Lambda_DNA-bd_dom_sf"/>
</dbReference>
<evidence type="ECO:0000313" key="3">
    <source>
        <dbReference type="Proteomes" id="UP000179157"/>
    </source>
</evidence>
<dbReference type="CDD" id="cd00093">
    <property type="entry name" value="HTH_XRE"/>
    <property type="match status" value="1"/>
</dbReference>
<dbReference type="Gene3D" id="1.10.260.40">
    <property type="entry name" value="lambda repressor-like DNA-binding domains"/>
    <property type="match status" value="1"/>
</dbReference>
<dbReference type="PROSITE" id="PS50943">
    <property type="entry name" value="HTH_CROC1"/>
    <property type="match status" value="1"/>
</dbReference>
<proteinExistence type="predicted"/>
<comment type="caution">
    <text evidence="2">The sequence shown here is derived from an EMBL/GenBank/DDBJ whole genome shotgun (WGS) entry which is preliminary data.</text>
</comment>
<organism evidence="2 3">
    <name type="scientific">Fraserbacteria sp. (strain RBG_16_55_9)</name>
    <dbReference type="NCBI Taxonomy" id="1817864"/>
    <lineage>
        <taxon>Bacteria</taxon>
        <taxon>Candidatus Fraseribacteriota</taxon>
    </lineage>
</organism>
<accession>A0A1F5UY59</accession>
<evidence type="ECO:0000313" key="2">
    <source>
        <dbReference type="EMBL" id="OGF56103.1"/>
    </source>
</evidence>
<gene>
    <name evidence="2" type="ORF">A2Z21_04070</name>
</gene>
<protein>
    <recommendedName>
        <fullName evidence="1">HTH cro/C1-type domain-containing protein</fullName>
    </recommendedName>
</protein>
<dbReference type="STRING" id="1817864.A2Z21_04070"/>
<dbReference type="SUPFAM" id="SSF47413">
    <property type="entry name" value="lambda repressor-like DNA-binding domains"/>
    <property type="match status" value="1"/>
</dbReference>
<evidence type="ECO:0000259" key="1">
    <source>
        <dbReference type="PROSITE" id="PS50943"/>
    </source>
</evidence>
<dbReference type="AlphaFoldDB" id="A0A1F5UY59"/>
<dbReference type="EMBL" id="MFGX01000042">
    <property type="protein sequence ID" value="OGF56103.1"/>
    <property type="molecule type" value="Genomic_DNA"/>
</dbReference>
<dbReference type="GO" id="GO:0003677">
    <property type="term" value="F:DNA binding"/>
    <property type="evidence" value="ECO:0007669"/>
    <property type="project" value="InterPro"/>
</dbReference>
<dbReference type="Pfam" id="PF01381">
    <property type="entry name" value="HTH_3"/>
    <property type="match status" value="1"/>
</dbReference>
<feature type="domain" description="HTH cro/C1-type" evidence="1">
    <location>
        <begin position="41"/>
        <end position="95"/>
    </location>
</feature>
<name>A0A1F5UY59_FRAXR</name>
<dbReference type="SMART" id="SM00530">
    <property type="entry name" value="HTH_XRE"/>
    <property type="match status" value="1"/>
</dbReference>
<sequence length="117" mass="13230">MIRSKRQARAYQEWKAQQLKNPKFKQAFEDGLDWLRLGASVAILRQSMKLSQAQLASLARTSQPVISRLERGENVQLETVHKVAQALKARVKIELVSQKKRAKKHPVVLSSSGTKPT</sequence>
<dbReference type="InterPro" id="IPR001387">
    <property type="entry name" value="Cro/C1-type_HTH"/>
</dbReference>
<reference evidence="2 3" key="1">
    <citation type="journal article" date="2016" name="Nat. Commun.">
        <title>Thousands of microbial genomes shed light on interconnected biogeochemical processes in an aquifer system.</title>
        <authorList>
            <person name="Anantharaman K."/>
            <person name="Brown C.T."/>
            <person name="Hug L.A."/>
            <person name="Sharon I."/>
            <person name="Castelle C.J."/>
            <person name="Probst A.J."/>
            <person name="Thomas B.C."/>
            <person name="Singh A."/>
            <person name="Wilkins M.J."/>
            <person name="Karaoz U."/>
            <person name="Brodie E.L."/>
            <person name="Williams K.H."/>
            <person name="Hubbard S.S."/>
            <person name="Banfield J.F."/>
        </authorList>
    </citation>
    <scope>NUCLEOTIDE SEQUENCE [LARGE SCALE GENOMIC DNA]</scope>
    <source>
        <strain evidence="3">RBG_16_55_9</strain>
    </source>
</reference>